<protein>
    <submittedName>
        <fullName evidence="2">Uncharacterized protein</fullName>
    </submittedName>
</protein>
<dbReference type="AlphaFoldDB" id="A0A7W7J0L2"/>
<reference evidence="2 3" key="1">
    <citation type="submission" date="2020-08" db="EMBL/GenBank/DDBJ databases">
        <title>Functional genomics of gut bacteria from endangered species of beetles.</title>
        <authorList>
            <person name="Carlos-Shanley C."/>
        </authorList>
    </citation>
    <scope>NUCLEOTIDE SEQUENCE [LARGE SCALE GENOMIC DNA]</scope>
    <source>
        <strain evidence="2 3">S00142</strain>
    </source>
</reference>
<feature type="chain" id="PRO_5031189458" evidence="1">
    <location>
        <begin position="20"/>
        <end position="161"/>
    </location>
</feature>
<dbReference type="Proteomes" id="UP000561681">
    <property type="component" value="Unassembled WGS sequence"/>
</dbReference>
<gene>
    <name evidence="2" type="ORF">HNP37_004131</name>
</gene>
<evidence type="ECO:0000256" key="1">
    <source>
        <dbReference type="SAM" id="SignalP"/>
    </source>
</evidence>
<proteinExistence type="predicted"/>
<organism evidence="2 3">
    <name type="scientific">Flavobacterium nitrogenifigens</name>
    <dbReference type="NCBI Taxonomy" id="1617283"/>
    <lineage>
        <taxon>Bacteria</taxon>
        <taxon>Pseudomonadati</taxon>
        <taxon>Bacteroidota</taxon>
        <taxon>Flavobacteriia</taxon>
        <taxon>Flavobacteriales</taxon>
        <taxon>Flavobacteriaceae</taxon>
        <taxon>Flavobacterium</taxon>
    </lineage>
</organism>
<accession>A0A7W7J0L2</accession>
<feature type="signal peptide" evidence="1">
    <location>
        <begin position="1"/>
        <end position="19"/>
    </location>
</feature>
<keyword evidence="3" id="KW-1185">Reference proteome</keyword>
<dbReference type="EMBL" id="JACHLD010000007">
    <property type="protein sequence ID" value="MBB4804051.1"/>
    <property type="molecule type" value="Genomic_DNA"/>
</dbReference>
<evidence type="ECO:0000313" key="2">
    <source>
        <dbReference type="EMBL" id="MBB4804051.1"/>
    </source>
</evidence>
<comment type="caution">
    <text evidence="2">The sequence shown here is derived from an EMBL/GenBank/DDBJ whole genome shotgun (WGS) entry which is preliminary data.</text>
</comment>
<dbReference type="RefSeq" id="WP_184166485.1">
    <property type="nucleotide sequence ID" value="NZ_JACHLD010000007.1"/>
</dbReference>
<keyword evidence="1" id="KW-0732">Signal</keyword>
<sequence>MLKNILVTVFFFVFFQAQSQNTDESIVVDNSISTQLYTKCFDNLNQGNELFEKYPTFQKTTFCSLLSCSYLLAYKETDIQRFAEEMLIGITTQLFKEGNPVYLISGLESSTEAIRRNENLNDDNNIVYISYGECTNPIYLSNAAKIVNKQTLFLINQSVIK</sequence>
<evidence type="ECO:0000313" key="3">
    <source>
        <dbReference type="Proteomes" id="UP000561681"/>
    </source>
</evidence>
<name>A0A7W7J0L2_9FLAO</name>